<dbReference type="OMA" id="WARACKA"/>
<feature type="compositionally biased region" description="Basic and acidic residues" evidence="2">
    <location>
        <begin position="228"/>
        <end position="240"/>
    </location>
</feature>
<reference evidence="4 5" key="1">
    <citation type="journal article" date="2018" name="Nat. Genet.">
        <title>The Rosa genome provides new insights in the design of modern roses.</title>
        <authorList>
            <person name="Bendahmane M."/>
        </authorList>
    </citation>
    <scope>NUCLEOTIDE SEQUENCE [LARGE SCALE GENOMIC DNA]</scope>
    <source>
        <strain evidence="5">cv. Old Blush</strain>
    </source>
</reference>
<dbReference type="Gramene" id="PRQ59705">
    <property type="protein sequence ID" value="PRQ59705"/>
    <property type="gene ID" value="RchiOBHm_Chr1g0373131"/>
</dbReference>
<evidence type="ECO:0000313" key="4">
    <source>
        <dbReference type="EMBL" id="PRQ59705.1"/>
    </source>
</evidence>
<feature type="compositionally biased region" description="Polar residues" evidence="2">
    <location>
        <begin position="208"/>
        <end position="225"/>
    </location>
</feature>
<dbReference type="PROSITE" id="PS50158">
    <property type="entry name" value="ZF_CCHC"/>
    <property type="match status" value="1"/>
</dbReference>
<accession>A0A2P6SLY1</accession>
<evidence type="ECO:0000256" key="1">
    <source>
        <dbReference type="PROSITE-ProRule" id="PRU00047"/>
    </source>
</evidence>
<dbReference type="InterPro" id="IPR001878">
    <property type="entry name" value="Znf_CCHC"/>
</dbReference>
<organism evidence="4 5">
    <name type="scientific">Rosa chinensis</name>
    <name type="common">China rose</name>
    <dbReference type="NCBI Taxonomy" id="74649"/>
    <lineage>
        <taxon>Eukaryota</taxon>
        <taxon>Viridiplantae</taxon>
        <taxon>Streptophyta</taxon>
        <taxon>Embryophyta</taxon>
        <taxon>Tracheophyta</taxon>
        <taxon>Spermatophyta</taxon>
        <taxon>Magnoliopsida</taxon>
        <taxon>eudicotyledons</taxon>
        <taxon>Gunneridae</taxon>
        <taxon>Pentapetalae</taxon>
        <taxon>rosids</taxon>
        <taxon>fabids</taxon>
        <taxon>Rosales</taxon>
        <taxon>Rosaceae</taxon>
        <taxon>Rosoideae</taxon>
        <taxon>Rosoideae incertae sedis</taxon>
        <taxon>Rosa</taxon>
    </lineage>
</organism>
<evidence type="ECO:0000313" key="5">
    <source>
        <dbReference type="Proteomes" id="UP000238479"/>
    </source>
</evidence>
<feature type="region of interest" description="Disordered" evidence="2">
    <location>
        <begin position="341"/>
        <end position="369"/>
    </location>
</feature>
<feature type="domain" description="CCHC-type" evidence="3">
    <location>
        <begin position="307"/>
        <end position="321"/>
    </location>
</feature>
<dbReference type="Pfam" id="PF14223">
    <property type="entry name" value="Retrotran_gag_2"/>
    <property type="match status" value="1"/>
</dbReference>
<proteinExistence type="predicted"/>
<dbReference type="PANTHER" id="PTHR33325">
    <property type="entry name" value="ZINC FINGER, CCHC-TYPE-RELATED"/>
    <property type="match status" value="1"/>
</dbReference>
<keyword evidence="1" id="KW-0863">Zinc-finger</keyword>
<sequence length="369" mass="42511">MSNLNKLSFNPLGTTGAGYHRWIRDMRQHLKADGILSTIQEPSQDVLTPQQALAFEANRAKREANEAKAIILMTRHMNDALQNEYLNEEDPRKLWVELEQRFGNVRDSLLPDLEERWQSLRFCDFKTVLDYNSEALRIKSMMEFCGHQITDTMLIEKTLSTFPVSALMIAKNYRIDINARRITRFHELIGVMNVAEKHDNILVKNYNSRPVGTKSIPESNYSRTSKGGRKERNPKRRDNYGRSGPYSRPKEEGNRQDRRARNRGGKRVKRERGQASGYGGNTTNGNNRFQSAPKAPRSREPDHNDACLRCGLPGHWARACKASQNVANAYKMYREAREANYMEQEDQDGNLDLRVEDDKNQNPETGDFD</sequence>
<keyword evidence="1" id="KW-0862">Zinc</keyword>
<evidence type="ECO:0000259" key="3">
    <source>
        <dbReference type="PROSITE" id="PS50158"/>
    </source>
</evidence>
<dbReference type="Gene3D" id="4.10.60.10">
    <property type="entry name" value="Zinc finger, CCHC-type"/>
    <property type="match status" value="1"/>
</dbReference>
<feature type="compositionally biased region" description="Basic and acidic residues" evidence="2">
    <location>
        <begin position="351"/>
        <end position="361"/>
    </location>
</feature>
<dbReference type="SUPFAM" id="SSF57756">
    <property type="entry name" value="Retrovirus zinc finger-like domains"/>
    <property type="match status" value="1"/>
</dbReference>
<dbReference type="GO" id="GO:0008270">
    <property type="term" value="F:zinc ion binding"/>
    <property type="evidence" value="ECO:0007669"/>
    <property type="project" value="UniProtKB-KW"/>
</dbReference>
<dbReference type="AlphaFoldDB" id="A0A2P6SLY1"/>
<dbReference type="SMART" id="SM00343">
    <property type="entry name" value="ZnF_C2HC"/>
    <property type="match status" value="1"/>
</dbReference>
<feature type="region of interest" description="Disordered" evidence="2">
    <location>
        <begin position="208"/>
        <end position="303"/>
    </location>
</feature>
<dbReference type="InterPro" id="IPR036875">
    <property type="entry name" value="Znf_CCHC_sf"/>
</dbReference>
<comment type="caution">
    <text evidence="4">The sequence shown here is derived from an EMBL/GenBank/DDBJ whole genome shotgun (WGS) entry which is preliminary data.</text>
</comment>
<feature type="compositionally biased region" description="Basic residues" evidence="2">
    <location>
        <begin position="260"/>
        <end position="270"/>
    </location>
</feature>
<dbReference type="EMBL" id="PDCK01000039">
    <property type="protein sequence ID" value="PRQ59705.1"/>
    <property type="molecule type" value="Genomic_DNA"/>
</dbReference>
<protein>
    <submittedName>
        <fullName evidence="4">Putative transcription factor interactor and regulator CCHC(Zn) family</fullName>
    </submittedName>
</protein>
<dbReference type="Proteomes" id="UP000238479">
    <property type="component" value="Chromosome 1"/>
</dbReference>
<keyword evidence="5" id="KW-1185">Reference proteome</keyword>
<dbReference type="PANTHER" id="PTHR33325:SF11">
    <property type="entry name" value="COLD SHOCK DOMAIN-CONTAINING PROTEIN 4-LIKE"/>
    <property type="match status" value="1"/>
</dbReference>
<dbReference type="GO" id="GO:0003676">
    <property type="term" value="F:nucleic acid binding"/>
    <property type="evidence" value="ECO:0007669"/>
    <property type="project" value="InterPro"/>
</dbReference>
<name>A0A2P6SLY1_ROSCH</name>
<gene>
    <name evidence="4" type="ORF">RchiOBHm_Chr1g0373131</name>
</gene>
<feature type="compositionally biased region" description="Basic and acidic residues" evidence="2">
    <location>
        <begin position="248"/>
        <end position="259"/>
    </location>
</feature>
<evidence type="ECO:0000256" key="2">
    <source>
        <dbReference type="SAM" id="MobiDB-lite"/>
    </source>
</evidence>
<keyword evidence="1" id="KW-0479">Metal-binding</keyword>